<dbReference type="EMBL" id="VGLS01001227">
    <property type="protein sequence ID" value="MBM3227162.1"/>
    <property type="molecule type" value="Genomic_DNA"/>
</dbReference>
<reference evidence="1" key="1">
    <citation type="submission" date="2019-03" db="EMBL/GenBank/DDBJ databases">
        <title>Lake Tanganyika Metagenome-Assembled Genomes (MAGs).</title>
        <authorList>
            <person name="Tran P."/>
        </authorList>
    </citation>
    <scope>NUCLEOTIDE SEQUENCE</scope>
    <source>
        <strain evidence="1">K_DeepCast_65m_m2_066</strain>
    </source>
</reference>
<evidence type="ECO:0000313" key="2">
    <source>
        <dbReference type="Proteomes" id="UP000712673"/>
    </source>
</evidence>
<accession>A0A937W5V1</accession>
<protein>
    <submittedName>
        <fullName evidence="1">Uncharacterized protein</fullName>
    </submittedName>
</protein>
<evidence type="ECO:0000313" key="1">
    <source>
        <dbReference type="EMBL" id="MBM3227162.1"/>
    </source>
</evidence>
<sequence length="69" mass="7709">MRTKVTENGVLIPKAWLPGIDEVDIQHTPDMILVVPVQAHDPILNLGTPPIVLDVEDASSHHDQYLYNQ</sequence>
<name>A0A937W5V1_UNCTE</name>
<organism evidence="1 2">
    <name type="scientific">Tectimicrobiota bacterium</name>
    <dbReference type="NCBI Taxonomy" id="2528274"/>
    <lineage>
        <taxon>Bacteria</taxon>
        <taxon>Pseudomonadati</taxon>
        <taxon>Nitrospinota/Tectimicrobiota group</taxon>
        <taxon>Candidatus Tectimicrobiota</taxon>
    </lineage>
</organism>
<comment type="caution">
    <text evidence="1">The sequence shown here is derived from an EMBL/GenBank/DDBJ whole genome shotgun (WGS) entry which is preliminary data.</text>
</comment>
<dbReference type="AlphaFoldDB" id="A0A937W5V1"/>
<dbReference type="Proteomes" id="UP000712673">
    <property type="component" value="Unassembled WGS sequence"/>
</dbReference>
<proteinExistence type="predicted"/>
<gene>
    <name evidence="1" type="ORF">FJZ47_25630</name>
</gene>